<keyword evidence="3" id="KW-1185">Reference proteome</keyword>
<dbReference type="GO" id="GO:0016887">
    <property type="term" value="F:ATP hydrolysis activity"/>
    <property type="evidence" value="ECO:0007669"/>
    <property type="project" value="TreeGrafter"/>
</dbReference>
<reference evidence="2 3" key="1">
    <citation type="submission" date="2021-05" db="EMBL/GenBank/DDBJ databases">
        <title>Novel Bacillus species.</title>
        <authorList>
            <person name="Liu G."/>
        </authorList>
    </citation>
    <scope>NUCLEOTIDE SEQUENCE [LARGE SCALE GENOMIC DNA]</scope>
    <source>
        <strain evidence="2 3">FJAT-49682</strain>
    </source>
</reference>
<dbReference type="PANTHER" id="PTHR43384:SF13">
    <property type="entry name" value="SLR0110 PROTEIN"/>
    <property type="match status" value="1"/>
</dbReference>
<name>A0A942Z795_9BACI</name>
<evidence type="ECO:0000259" key="1">
    <source>
        <dbReference type="Pfam" id="PF13614"/>
    </source>
</evidence>
<dbReference type="Gene3D" id="3.40.50.300">
    <property type="entry name" value="P-loop containing nucleotide triphosphate hydrolases"/>
    <property type="match status" value="1"/>
</dbReference>
<dbReference type="PANTHER" id="PTHR43384">
    <property type="entry name" value="SEPTUM SITE-DETERMINING PROTEIN MIND HOMOLOG, CHLOROPLASTIC-RELATED"/>
    <property type="match status" value="1"/>
</dbReference>
<dbReference type="SUPFAM" id="SSF52540">
    <property type="entry name" value="P-loop containing nucleoside triphosphate hydrolases"/>
    <property type="match status" value="1"/>
</dbReference>
<dbReference type="Gene3D" id="3.40.50.2300">
    <property type="match status" value="1"/>
</dbReference>
<dbReference type="EMBL" id="JAGYPN010000005">
    <property type="protein sequence ID" value="MBS4224896.1"/>
    <property type="molecule type" value="Genomic_DNA"/>
</dbReference>
<dbReference type="GO" id="GO:0005524">
    <property type="term" value="F:ATP binding"/>
    <property type="evidence" value="ECO:0007669"/>
    <property type="project" value="TreeGrafter"/>
</dbReference>
<accession>A0A942Z795</accession>
<dbReference type="Proteomes" id="UP000676456">
    <property type="component" value="Unassembled WGS sequence"/>
</dbReference>
<protein>
    <submittedName>
        <fullName evidence="2">AAA family ATPase</fullName>
    </submittedName>
</protein>
<dbReference type="GO" id="GO:0005829">
    <property type="term" value="C:cytosol"/>
    <property type="evidence" value="ECO:0007669"/>
    <property type="project" value="TreeGrafter"/>
</dbReference>
<evidence type="ECO:0000313" key="3">
    <source>
        <dbReference type="Proteomes" id="UP000676456"/>
    </source>
</evidence>
<dbReference type="AlphaFoldDB" id="A0A942Z795"/>
<dbReference type="RefSeq" id="WP_213099947.1">
    <property type="nucleotide sequence ID" value="NZ_JAGYPH010000005.1"/>
</dbReference>
<dbReference type="GO" id="GO:0009898">
    <property type="term" value="C:cytoplasmic side of plasma membrane"/>
    <property type="evidence" value="ECO:0007669"/>
    <property type="project" value="TreeGrafter"/>
</dbReference>
<dbReference type="InterPro" id="IPR027417">
    <property type="entry name" value="P-loop_NTPase"/>
</dbReference>
<gene>
    <name evidence="2" type="ORF">KHA91_19550</name>
</gene>
<dbReference type="InterPro" id="IPR050625">
    <property type="entry name" value="ParA/MinD_ATPase"/>
</dbReference>
<dbReference type="GO" id="GO:0051782">
    <property type="term" value="P:negative regulation of cell division"/>
    <property type="evidence" value="ECO:0007669"/>
    <property type="project" value="TreeGrafter"/>
</dbReference>
<organism evidence="2 3">
    <name type="scientific">Lederbergia citrea</name>
    <dbReference type="NCBI Taxonomy" id="2833581"/>
    <lineage>
        <taxon>Bacteria</taxon>
        <taxon>Bacillati</taxon>
        <taxon>Bacillota</taxon>
        <taxon>Bacilli</taxon>
        <taxon>Bacillales</taxon>
        <taxon>Bacillaceae</taxon>
        <taxon>Lederbergia</taxon>
    </lineage>
</organism>
<evidence type="ECO:0000313" key="2">
    <source>
        <dbReference type="EMBL" id="MBS4224896.1"/>
    </source>
</evidence>
<feature type="domain" description="AAA" evidence="1">
    <location>
        <begin position="138"/>
        <end position="303"/>
    </location>
</feature>
<dbReference type="Pfam" id="PF13614">
    <property type="entry name" value="AAA_31"/>
    <property type="match status" value="1"/>
</dbReference>
<dbReference type="InterPro" id="IPR025669">
    <property type="entry name" value="AAA_dom"/>
</dbReference>
<sequence length="381" mass="43054">MSKRTELLIVGEDNELYESIHETLKDTFQIKLIEPNQIRSEFRDTQTNLAIVLKNGAESPLDIIPFLLKENPQMSILYIHDGQDFQLLRDVIRAGAIDYLVIPDEMNILADRIHGLATRQAGNAEVAAGGGFKRGNGQVFAFYSGKGGTGKTFLSTAFAQTLKLESTAQVLHIDLNLQYGGAETFLGIDSSRSLIDLKPVIHEINENHIRNISENEPSSKLEVLISPRDAELAESIDGEFVTRLLRACRRSYDFIIIDLPSMIDENSYAALEEADRIYYVITLDTPSIRVLKHAEELFQRLNIVVEERMEIVINEKGRENELTKKDLERFVQYPVAAEIRRDIKGVQAAINQGKPIRTEPKEKKLIPAAKDIHKWVNSMLK</sequence>
<comment type="caution">
    <text evidence="2">The sequence shown here is derived from an EMBL/GenBank/DDBJ whole genome shotgun (WGS) entry which is preliminary data.</text>
</comment>
<proteinExistence type="predicted"/>